<evidence type="ECO:0000313" key="9">
    <source>
        <dbReference type="Proteomes" id="UP000663882"/>
    </source>
</evidence>
<evidence type="ECO:0000256" key="4">
    <source>
        <dbReference type="ARBA" id="ARBA00023134"/>
    </source>
</evidence>
<dbReference type="InterPro" id="IPR006073">
    <property type="entry name" value="GTP-bd"/>
</dbReference>
<evidence type="ECO:0000256" key="2">
    <source>
        <dbReference type="ARBA" id="ARBA00022741"/>
    </source>
</evidence>
<dbReference type="Pfam" id="PF01926">
    <property type="entry name" value="MMR_HSR1"/>
    <property type="match status" value="1"/>
</dbReference>
<name>A0A814IJB9_9BILA</name>
<evidence type="ECO:0000256" key="6">
    <source>
        <dbReference type="SAM" id="MobiDB-lite"/>
    </source>
</evidence>
<gene>
    <name evidence="8" type="ORF">RFH988_LOCUS15366</name>
</gene>
<dbReference type="PANTHER" id="PTHR11089:SF30">
    <property type="entry name" value="GUANINE NUCLEOTIDE-BINDING PROTEIN-LIKE 3 HOMOLOG"/>
    <property type="match status" value="1"/>
</dbReference>
<dbReference type="InterPro" id="IPR030378">
    <property type="entry name" value="G_CP_dom"/>
</dbReference>
<dbReference type="InterPro" id="IPR023179">
    <property type="entry name" value="GTP-bd_ortho_bundle_sf"/>
</dbReference>
<dbReference type="InterPro" id="IPR027417">
    <property type="entry name" value="P-loop_NTPase"/>
</dbReference>
<keyword evidence="5" id="KW-0539">Nucleus</keyword>
<dbReference type="PROSITE" id="PS51721">
    <property type="entry name" value="G_CP"/>
    <property type="match status" value="1"/>
</dbReference>
<evidence type="ECO:0000259" key="7">
    <source>
        <dbReference type="PROSITE" id="PS51721"/>
    </source>
</evidence>
<dbReference type="PRINTS" id="PR00326">
    <property type="entry name" value="GTP1OBG"/>
</dbReference>
<dbReference type="FunFam" id="3.40.50.300:FF:000493">
    <property type="entry name" value="Guanine nucleotide-binding protein-like 3-like protein"/>
    <property type="match status" value="1"/>
</dbReference>
<dbReference type="Proteomes" id="UP000663882">
    <property type="component" value="Unassembled WGS sequence"/>
</dbReference>
<dbReference type="CDD" id="cd04178">
    <property type="entry name" value="Nucleostemin_like"/>
    <property type="match status" value="1"/>
</dbReference>
<protein>
    <recommendedName>
        <fullName evidence="7">CP-type G domain-containing protein</fullName>
    </recommendedName>
</protein>
<dbReference type="SUPFAM" id="SSF52540">
    <property type="entry name" value="P-loop containing nucleoside triphosphate hydrolases"/>
    <property type="match status" value="1"/>
</dbReference>
<dbReference type="OrthoDB" id="444945at2759"/>
<feature type="domain" description="CP-type G" evidence="7">
    <location>
        <begin position="93"/>
        <end position="279"/>
    </location>
</feature>
<dbReference type="Gene3D" id="3.40.50.300">
    <property type="entry name" value="P-loop containing nucleotide triphosphate hydrolases"/>
    <property type="match status" value="1"/>
</dbReference>
<evidence type="ECO:0000313" key="8">
    <source>
        <dbReference type="EMBL" id="CAF1024329.1"/>
    </source>
</evidence>
<keyword evidence="2" id="KW-0547">Nucleotide-binding</keyword>
<proteinExistence type="predicted"/>
<dbReference type="InterPro" id="IPR050755">
    <property type="entry name" value="TRAFAC_YlqF/YawG_RiboMat"/>
</dbReference>
<dbReference type="FunFam" id="1.10.1580.10:FF:000002">
    <property type="entry name" value="Guanine nucleotide-binding protein-like 3 (nucleolar)-like"/>
    <property type="match status" value="1"/>
</dbReference>
<sequence>MSKEARKYSENKKKKPTDIKIPKLTPSKKDLIQITEETKKQFEQERPKSLESMMIDIERRQNKFEHEQISLNEQDQFISDIDDGQEKSRKTFYREFKKVIDASDIIIEVLDARDPLGCRCSQVEEIVLTSGKNKKLILLLNKIDLIPRDNLDKWLKYLRNEFPTVAFRSSTQNQRDRLGHITTSIKACDEHLLKSSNKCIGASTLMNLLSNYCRRNDIKTSITVGIVGFPNVGKSSVINSLKRTQACQTGSTPGVTKQMQTIKLDKLIKLFDSPGIVMSKETNPASLILRNCIRIETIDNPLPAIELLLHRCTKEQMILQYNLSDFQDANDFLSKMAMKMGSLKKGGVPDIHKAAQRVLSDWTNGKLTYFTEPPERTNEIISTELVTQMKEAFDIDVLLNNEDEQLKDLENSLFTEITLSELTSTQTTVETNEEENLSENENSIVAAMDEDDENHQATIKTSDQIHFTVQAMDKTKHLLKKQAIDLADQQHDNEIRRSIYRSNLTRQQEFKKIKKNQKKLEKSTESLGDALNSIIRLTPTTTTNDLVDD</sequence>
<keyword evidence="3" id="KW-0175">Coiled coil</keyword>
<evidence type="ECO:0000256" key="3">
    <source>
        <dbReference type="ARBA" id="ARBA00023054"/>
    </source>
</evidence>
<reference evidence="8" key="1">
    <citation type="submission" date="2021-02" db="EMBL/GenBank/DDBJ databases">
        <authorList>
            <person name="Nowell W R."/>
        </authorList>
    </citation>
    <scope>NUCLEOTIDE SEQUENCE</scope>
</reference>
<dbReference type="Gene3D" id="1.10.1580.10">
    <property type="match status" value="1"/>
</dbReference>
<organism evidence="8 9">
    <name type="scientific">Rotaria sordida</name>
    <dbReference type="NCBI Taxonomy" id="392033"/>
    <lineage>
        <taxon>Eukaryota</taxon>
        <taxon>Metazoa</taxon>
        <taxon>Spiralia</taxon>
        <taxon>Gnathifera</taxon>
        <taxon>Rotifera</taxon>
        <taxon>Eurotatoria</taxon>
        <taxon>Bdelloidea</taxon>
        <taxon>Philodinida</taxon>
        <taxon>Philodinidae</taxon>
        <taxon>Rotaria</taxon>
    </lineage>
</organism>
<evidence type="ECO:0000256" key="5">
    <source>
        <dbReference type="ARBA" id="ARBA00023242"/>
    </source>
</evidence>
<dbReference type="EMBL" id="CAJNOO010000745">
    <property type="protein sequence ID" value="CAF1024329.1"/>
    <property type="molecule type" value="Genomic_DNA"/>
</dbReference>
<comment type="subcellular location">
    <subcellularLocation>
        <location evidence="1">Nucleus</location>
    </subcellularLocation>
</comment>
<feature type="region of interest" description="Disordered" evidence="6">
    <location>
        <begin position="1"/>
        <end position="22"/>
    </location>
</feature>
<dbReference type="AlphaFoldDB" id="A0A814IJB9"/>
<evidence type="ECO:0000256" key="1">
    <source>
        <dbReference type="ARBA" id="ARBA00004123"/>
    </source>
</evidence>
<comment type="caution">
    <text evidence="8">The sequence shown here is derived from an EMBL/GenBank/DDBJ whole genome shotgun (WGS) entry which is preliminary data.</text>
</comment>
<dbReference type="GO" id="GO:0005525">
    <property type="term" value="F:GTP binding"/>
    <property type="evidence" value="ECO:0007669"/>
    <property type="project" value="UniProtKB-KW"/>
</dbReference>
<accession>A0A814IJB9</accession>
<keyword evidence="4" id="KW-0342">GTP-binding</keyword>
<dbReference type="PANTHER" id="PTHR11089">
    <property type="entry name" value="GTP-BINDING PROTEIN-RELATED"/>
    <property type="match status" value="1"/>
</dbReference>
<dbReference type="GO" id="GO:0005730">
    <property type="term" value="C:nucleolus"/>
    <property type="evidence" value="ECO:0007669"/>
    <property type="project" value="TreeGrafter"/>
</dbReference>